<feature type="transmembrane region" description="Helical" evidence="9">
    <location>
        <begin position="408"/>
        <end position="427"/>
    </location>
</feature>
<keyword evidence="8" id="KW-0393">Immunoglobulin domain</keyword>
<dbReference type="EMBL" id="CABPRJ010002383">
    <property type="protein sequence ID" value="VVC44571.1"/>
    <property type="molecule type" value="Genomic_DNA"/>
</dbReference>
<dbReference type="PROSITE" id="PS50835">
    <property type="entry name" value="IG_LIKE"/>
    <property type="match status" value="3"/>
</dbReference>
<dbReference type="Proteomes" id="UP000325440">
    <property type="component" value="Unassembled WGS sequence"/>
</dbReference>
<sequence>MGVATVVGTPKFGEDLNNVTVSVGREAVFICNVEKLATYKVAWLRVDTQTILTIHSHVITKNHRIAVTHTDHRIWFLHIREVREADRGWYMCQINTDPMKSQQGYLQVVVPPNILDYPTSNDMVLREGGNVSMQCSASGFPTPNITWRREGGALISVTPKSNVLTVNGPWLNISKVDRLQMGAYLCIASNGIPPTVSKRIMLITQFPPTIWVQNQLVGAQMDQSVTLECMSEAFPKSINYWTRNKTILITNGTKYHTALMENMYKTKMKLTILSVTSSDFGPYQCVSKNSLADTDGNIKLYDWEHMSENDKDPTNNICPKSSEKFTVNHYRRNSRDDNNEHKNGSTGTVVRPAPYSVTAVWAMTTTTTTTTAMIITATAVQRIFLSMSTCALPVKDFRRFSGRRRLQSVRLMALAGINIMICGWRFALDRLRSSVTRVCRRGHGYTKVSHGEKRQSHV</sequence>
<evidence type="ECO:0000259" key="10">
    <source>
        <dbReference type="PROSITE" id="PS50835"/>
    </source>
</evidence>
<dbReference type="PANTHER" id="PTHR12231">
    <property type="entry name" value="CTX-RELATED TYPE I TRANSMEMBRANE PROTEIN"/>
    <property type="match status" value="1"/>
</dbReference>
<dbReference type="InterPro" id="IPR003598">
    <property type="entry name" value="Ig_sub2"/>
</dbReference>
<comment type="subcellular location">
    <subcellularLocation>
        <location evidence="1">Cell membrane</location>
    </subcellularLocation>
</comment>
<name>A0A5E4NLE7_9HEMI</name>
<reference evidence="11 12" key="1">
    <citation type="submission" date="2019-08" db="EMBL/GenBank/DDBJ databases">
        <authorList>
            <person name="Alioto T."/>
            <person name="Alioto T."/>
            <person name="Gomez Garrido J."/>
        </authorList>
    </citation>
    <scope>NUCLEOTIDE SEQUENCE [LARGE SCALE GENOMIC DNA]</scope>
</reference>
<dbReference type="InterPro" id="IPR036179">
    <property type="entry name" value="Ig-like_dom_sf"/>
</dbReference>
<keyword evidence="5 9" id="KW-0472">Membrane</keyword>
<keyword evidence="9" id="KW-0812">Transmembrane</keyword>
<dbReference type="InterPro" id="IPR051170">
    <property type="entry name" value="Neural/epithelial_adhesion"/>
</dbReference>
<dbReference type="Pfam" id="PF07679">
    <property type="entry name" value="I-set"/>
    <property type="match status" value="1"/>
</dbReference>
<feature type="domain" description="Ig-like" evidence="10">
    <location>
        <begin position="208"/>
        <end position="299"/>
    </location>
</feature>
<protein>
    <submittedName>
        <fullName evidence="11">Immunoglobulin subtype,Immunoglobulin-like domain,Immunoglobulin-like fold,Immunoglobulin subtype</fullName>
    </submittedName>
</protein>
<dbReference type="FunFam" id="2.60.40.10:FF:000328">
    <property type="entry name" value="CLUMA_CG000981, isoform A"/>
    <property type="match status" value="1"/>
</dbReference>
<keyword evidence="4" id="KW-0677">Repeat</keyword>
<dbReference type="Gene3D" id="2.60.40.10">
    <property type="entry name" value="Immunoglobulins"/>
    <property type="match status" value="3"/>
</dbReference>
<dbReference type="GO" id="GO:0043005">
    <property type="term" value="C:neuron projection"/>
    <property type="evidence" value="ECO:0007669"/>
    <property type="project" value="TreeGrafter"/>
</dbReference>
<dbReference type="SMART" id="SM00408">
    <property type="entry name" value="IGc2"/>
    <property type="match status" value="3"/>
</dbReference>
<keyword evidence="3" id="KW-0732">Signal</keyword>
<evidence type="ECO:0000313" key="12">
    <source>
        <dbReference type="Proteomes" id="UP000325440"/>
    </source>
</evidence>
<evidence type="ECO:0000313" key="11">
    <source>
        <dbReference type="EMBL" id="VVC44571.1"/>
    </source>
</evidence>
<keyword evidence="9" id="KW-1133">Transmembrane helix</keyword>
<feature type="domain" description="Ig-like" evidence="10">
    <location>
        <begin position="10"/>
        <end position="107"/>
    </location>
</feature>
<keyword evidence="12" id="KW-1185">Reference proteome</keyword>
<evidence type="ECO:0000256" key="1">
    <source>
        <dbReference type="ARBA" id="ARBA00004236"/>
    </source>
</evidence>
<dbReference type="FunFam" id="2.60.40.10:FF:000392">
    <property type="entry name" value="CLUMA_CG000981, isoform A"/>
    <property type="match status" value="1"/>
</dbReference>
<dbReference type="InterPro" id="IPR003599">
    <property type="entry name" value="Ig_sub"/>
</dbReference>
<proteinExistence type="predicted"/>
<keyword evidence="2" id="KW-1003">Cell membrane</keyword>
<keyword evidence="7" id="KW-0325">Glycoprotein</keyword>
<evidence type="ECO:0000256" key="3">
    <source>
        <dbReference type="ARBA" id="ARBA00022729"/>
    </source>
</evidence>
<dbReference type="OrthoDB" id="10012075at2759"/>
<keyword evidence="6" id="KW-1015">Disulfide bond</keyword>
<organism evidence="11 12">
    <name type="scientific">Cinara cedri</name>
    <dbReference type="NCBI Taxonomy" id="506608"/>
    <lineage>
        <taxon>Eukaryota</taxon>
        <taxon>Metazoa</taxon>
        <taxon>Ecdysozoa</taxon>
        <taxon>Arthropoda</taxon>
        <taxon>Hexapoda</taxon>
        <taxon>Insecta</taxon>
        <taxon>Pterygota</taxon>
        <taxon>Neoptera</taxon>
        <taxon>Paraneoptera</taxon>
        <taxon>Hemiptera</taxon>
        <taxon>Sternorrhyncha</taxon>
        <taxon>Aphidomorpha</taxon>
        <taxon>Aphidoidea</taxon>
        <taxon>Aphididae</taxon>
        <taxon>Lachninae</taxon>
        <taxon>Cinara</taxon>
    </lineage>
</organism>
<dbReference type="GO" id="GO:0005886">
    <property type="term" value="C:plasma membrane"/>
    <property type="evidence" value="ECO:0007669"/>
    <property type="project" value="UniProtKB-SubCell"/>
</dbReference>
<accession>A0A5E4NLE7</accession>
<evidence type="ECO:0000256" key="8">
    <source>
        <dbReference type="ARBA" id="ARBA00023319"/>
    </source>
</evidence>
<evidence type="ECO:0000256" key="9">
    <source>
        <dbReference type="SAM" id="Phobius"/>
    </source>
</evidence>
<dbReference type="FunFam" id="2.60.40.10:FF:000376">
    <property type="entry name" value="CLUMA_CG000981, isoform A"/>
    <property type="match status" value="1"/>
</dbReference>
<dbReference type="SUPFAM" id="SSF48726">
    <property type="entry name" value="Immunoglobulin"/>
    <property type="match status" value="3"/>
</dbReference>
<dbReference type="Pfam" id="PF13927">
    <property type="entry name" value="Ig_3"/>
    <property type="match status" value="2"/>
</dbReference>
<evidence type="ECO:0000256" key="2">
    <source>
        <dbReference type="ARBA" id="ARBA00022475"/>
    </source>
</evidence>
<evidence type="ECO:0000256" key="5">
    <source>
        <dbReference type="ARBA" id="ARBA00023136"/>
    </source>
</evidence>
<dbReference type="SMART" id="SM00409">
    <property type="entry name" value="IG"/>
    <property type="match status" value="3"/>
</dbReference>
<evidence type="ECO:0000256" key="7">
    <source>
        <dbReference type="ARBA" id="ARBA00023180"/>
    </source>
</evidence>
<dbReference type="PANTHER" id="PTHR12231:SF272">
    <property type="entry name" value="DPR-INTERACTING PROTEIN THETA"/>
    <property type="match status" value="1"/>
</dbReference>
<feature type="domain" description="Ig-like" evidence="10">
    <location>
        <begin position="112"/>
        <end position="197"/>
    </location>
</feature>
<dbReference type="InterPro" id="IPR013098">
    <property type="entry name" value="Ig_I-set"/>
</dbReference>
<gene>
    <name evidence="11" type="ORF">CINCED_3A013322</name>
</gene>
<dbReference type="InterPro" id="IPR007110">
    <property type="entry name" value="Ig-like_dom"/>
</dbReference>
<dbReference type="AlphaFoldDB" id="A0A5E4NLE7"/>
<evidence type="ECO:0000256" key="6">
    <source>
        <dbReference type="ARBA" id="ARBA00023157"/>
    </source>
</evidence>
<evidence type="ECO:0000256" key="4">
    <source>
        <dbReference type="ARBA" id="ARBA00022737"/>
    </source>
</evidence>
<dbReference type="InterPro" id="IPR013783">
    <property type="entry name" value="Ig-like_fold"/>
</dbReference>